<dbReference type="Gene3D" id="1.10.530.40">
    <property type="match status" value="1"/>
</dbReference>
<evidence type="ECO:0000256" key="1">
    <source>
        <dbReference type="ARBA" id="ARBA00022529"/>
    </source>
</evidence>
<keyword evidence="5" id="KW-1185">Reference proteome</keyword>
<reference evidence="4 5" key="1">
    <citation type="submission" date="2024-02" db="EMBL/GenBank/DDBJ databases">
        <title>Deinococcus xinjiangensis NBRC 107630.</title>
        <authorList>
            <person name="Ichikawa N."/>
            <person name="Katano-Makiyama Y."/>
            <person name="Hidaka K."/>
        </authorList>
    </citation>
    <scope>NUCLEOTIDE SEQUENCE [LARGE SCALE GENOMIC DNA]</scope>
    <source>
        <strain evidence="4 5">NBRC 107630</strain>
    </source>
</reference>
<protein>
    <submittedName>
        <fullName evidence="4">Uncharacterized protein</fullName>
    </submittedName>
</protein>
<dbReference type="EMBL" id="BAABRN010000151">
    <property type="protein sequence ID" value="GAA5504530.1"/>
    <property type="molecule type" value="Genomic_DNA"/>
</dbReference>
<dbReference type="SUPFAM" id="SSF53955">
    <property type="entry name" value="Lysozyme-like"/>
    <property type="match status" value="1"/>
</dbReference>
<accession>A0ABP9VJT6</accession>
<sequence>MHIFNTPAFSRSHRNENTNLRNSPVLDNVKPKLSGTEGYISKGTTPFVLTGTVDAKGQATFMAGQETFTGTLSQDLKTFKGTWTAGGQTLPCELGGKAPDPEPPAGYKPYLPAGITAQNITNKQVRALLSQQNAGAIVWITRLPEVNTKATMHVSDAGKDFLKGYEGFGPNPYRDQAGYMTIGVGHLLDINLDGKMSAAEWSNYDKLGFPGGNLEGAYMPLEVHKFFM</sequence>
<keyword evidence="2" id="KW-0081">Bacteriolytic enzyme</keyword>
<name>A0ABP9VJT6_9DEIO</name>
<evidence type="ECO:0000313" key="5">
    <source>
        <dbReference type="Proteomes" id="UP001458946"/>
    </source>
</evidence>
<evidence type="ECO:0000256" key="3">
    <source>
        <dbReference type="SAM" id="MobiDB-lite"/>
    </source>
</evidence>
<comment type="caution">
    <text evidence="4">The sequence shown here is derived from an EMBL/GenBank/DDBJ whole genome shotgun (WGS) entry which is preliminary data.</text>
</comment>
<evidence type="ECO:0000256" key="2">
    <source>
        <dbReference type="ARBA" id="ARBA00022638"/>
    </source>
</evidence>
<evidence type="ECO:0000313" key="4">
    <source>
        <dbReference type="EMBL" id="GAA5504530.1"/>
    </source>
</evidence>
<organism evidence="4 5">
    <name type="scientific">Deinococcus xinjiangensis</name>
    <dbReference type="NCBI Taxonomy" id="457454"/>
    <lineage>
        <taxon>Bacteria</taxon>
        <taxon>Thermotogati</taxon>
        <taxon>Deinococcota</taxon>
        <taxon>Deinococci</taxon>
        <taxon>Deinococcales</taxon>
        <taxon>Deinococcaceae</taxon>
        <taxon>Deinococcus</taxon>
    </lineage>
</organism>
<dbReference type="Proteomes" id="UP001458946">
    <property type="component" value="Unassembled WGS sequence"/>
</dbReference>
<feature type="region of interest" description="Disordered" evidence="3">
    <location>
        <begin position="1"/>
        <end position="29"/>
    </location>
</feature>
<keyword evidence="1" id="KW-0929">Antimicrobial</keyword>
<proteinExistence type="predicted"/>
<dbReference type="InterPro" id="IPR023347">
    <property type="entry name" value="Lysozyme_dom_sf"/>
</dbReference>
<dbReference type="InterPro" id="IPR023346">
    <property type="entry name" value="Lysozyme-like_dom_sf"/>
</dbReference>
<gene>
    <name evidence="4" type="ORF">Dxin01_04305</name>
</gene>